<dbReference type="Gene3D" id="3.90.180.10">
    <property type="entry name" value="Medium-chain alcohol dehydrogenases, catalytic domain"/>
    <property type="match status" value="1"/>
</dbReference>
<dbReference type="EMBL" id="CABVGZ010000052">
    <property type="protein sequence ID" value="VVN18022.1"/>
    <property type="molecule type" value="Genomic_DNA"/>
</dbReference>
<reference evidence="1 2" key="1">
    <citation type="submission" date="2019-09" db="EMBL/GenBank/DDBJ databases">
        <authorList>
            <person name="Chandra G."/>
            <person name="Truman W A."/>
        </authorList>
    </citation>
    <scope>NUCLEOTIDE SEQUENCE [LARGE SCALE GENOMIC DNA]</scope>
    <source>
        <strain evidence="1">PS624</strain>
    </source>
</reference>
<evidence type="ECO:0000313" key="2">
    <source>
        <dbReference type="Proteomes" id="UP000326241"/>
    </source>
</evidence>
<gene>
    <name evidence="1" type="ORF">PS624_04183</name>
</gene>
<dbReference type="AlphaFoldDB" id="A0A5E6VID3"/>
<dbReference type="Proteomes" id="UP000326241">
    <property type="component" value="Unassembled WGS sequence"/>
</dbReference>
<accession>A0A5E6VID3</accession>
<evidence type="ECO:0008006" key="3">
    <source>
        <dbReference type="Google" id="ProtNLM"/>
    </source>
</evidence>
<name>A0A5E6VID3_PSEFL</name>
<evidence type="ECO:0000313" key="1">
    <source>
        <dbReference type="EMBL" id="VVN18022.1"/>
    </source>
</evidence>
<sequence>MKAIAYYASLPISDTQSLQDIERPEPVAGQRDLRVDVKAISVNPVATKVRQNLARENGAA</sequence>
<protein>
    <recommendedName>
        <fullName evidence="3">Zinc-binding alcohol dehydrogenase family protein</fullName>
    </recommendedName>
</protein>
<proteinExistence type="predicted"/>
<dbReference type="SUPFAM" id="SSF50129">
    <property type="entry name" value="GroES-like"/>
    <property type="match status" value="1"/>
</dbReference>
<dbReference type="InterPro" id="IPR011032">
    <property type="entry name" value="GroES-like_sf"/>
</dbReference>
<organism evidence="1 2">
    <name type="scientific">Pseudomonas fluorescens</name>
    <dbReference type="NCBI Taxonomy" id="294"/>
    <lineage>
        <taxon>Bacteria</taxon>
        <taxon>Pseudomonadati</taxon>
        <taxon>Pseudomonadota</taxon>
        <taxon>Gammaproteobacteria</taxon>
        <taxon>Pseudomonadales</taxon>
        <taxon>Pseudomonadaceae</taxon>
        <taxon>Pseudomonas</taxon>
    </lineage>
</organism>